<evidence type="ECO:0000313" key="19">
    <source>
        <dbReference type="EMBL" id="OKL48959.1"/>
    </source>
</evidence>
<keyword evidence="9 17" id="KW-0479">Metal-binding</keyword>
<dbReference type="Gene3D" id="1.10.150.20">
    <property type="entry name" value="5' to 3' exonuclease, C-terminal subdomain"/>
    <property type="match status" value="1"/>
</dbReference>
<evidence type="ECO:0000256" key="15">
    <source>
        <dbReference type="ARBA" id="ARBA00025589"/>
    </source>
</evidence>
<dbReference type="GO" id="GO:0009432">
    <property type="term" value="P:SOS response"/>
    <property type="evidence" value="ECO:0007669"/>
    <property type="project" value="TreeGrafter"/>
</dbReference>
<dbReference type="EC" id="2.7.7.7" evidence="17"/>
<dbReference type="GO" id="GO:0006261">
    <property type="term" value="P:DNA-templated DNA replication"/>
    <property type="evidence" value="ECO:0007669"/>
    <property type="project" value="UniProtKB-UniRule"/>
</dbReference>
<evidence type="ECO:0000256" key="10">
    <source>
        <dbReference type="ARBA" id="ARBA00022763"/>
    </source>
</evidence>
<feature type="active site" evidence="17">
    <location>
        <position position="122"/>
    </location>
</feature>
<proteinExistence type="inferred from homology"/>
<evidence type="ECO:0000256" key="14">
    <source>
        <dbReference type="ARBA" id="ARBA00023204"/>
    </source>
</evidence>
<dbReference type="Pfam" id="PF11799">
    <property type="entry name" value="IMS_C"/>
    <property type="match status" value="1"/>
</dbReference>
<dbReference type="HAMAP" id="MF_01113">
    <property type="entry name" value="DNApol_IV"/>
    <property type="match status" value="1"/>
</dbReference>
<feature type="binding site" evidence="17">
    <location>
        <position position="27"/>
    </location>
    <ligand>
        <name>Mg(2+)</name>
        <dbReference type="ChEBI" id="CHEBI:18420"/>
    </ligand>
</feature>
<comment type="caution">
    <text evidence="19">The sequence shown here is derived from an EMBL/GenBank/DDBJ whole genome shotgun (WGS) entry which is preliminary data.</text>
</comment>
<dbReference type="GO" id="GO:0042276">
    <property type="term" value="P:error-prone translesion synthesis"/>
    <property type="evidence" value="ECO:0007669"/>
    <property type="project" value="TreeGrafter"/>
</dbReference>
<keyword evidence="10 17" id="KW-0227">DNA damage</keyword>
<dbReference type="InterPro" id="IPR022880">
    <property type="entry name" value="DNApol_IV"/>
</dbReference>
<dbReference type="FunFam" id="3.30.1490.100:FF:000004">
    <property type="entry name" value="DNA polymerase IV"/>
    <property type="match status" value="1"/>
</dbReference>
<evidence type="ECO:0000256" key="4">
    <source>
        <dbReference type="ARBA" id="ARBA00022457"/>
    </source>
</evidence>
<dbReference type="InterPro" id="IPR050116">
    <property type="entry name" value="DNA_polymerase-Y"/>
</dbReference>
<dbReference type="EMBL" id="MQSV01000002">
    <property type="protein sequence ID" value="OKL48959.1"/>
    <property type="molecule type" value="Genomic_DNA"/>
</dbReference>
<evidence type="ECO:0000313" key="20">
    <source>
        <dbReference type="Proteomes" id="UP000186785"/>
    </source>
</evidence>
<evidence type="ECO:0000256" key="13">
    <source>
        <dbReference type="ARBA" id="ARBA00023125"/>
    </source>
</evidence>
<keyword evidence="4 17" id="KW-0515">Mutator protein</keyword>
<dbReference type="Pfam" id="PF00817">
    <property type="entry name" value="IMS"/>
    <property type="match status" value="1"/>
</dbReference>
<dbReference type="RefSeq" id="WP_073708947.1">
    <property type="nucleotide sequence ID" value="NZ_MQSV01000002.1"/>
</dbReference>
<dbReference type="GO" id="GO:0000287">
    <property type="term" value="F:magnesium ion binding"/>
    <property type="evidence" value="ECO:0007669"/>
    <property type="project" value="UniProtKB-UniRule"/>
</dbReference>
<dbReference type="GO" id="GO:0005829">
    <property type="term" value="C:cytosol"/>
    <property type="evidence" value="ECO:0007669"/>
    <property type="project" value="TreeGrafter"/>
</dbReference>
<evidence type="ECO:0000256" key="8">
    <source>
        <dbReference type="ARBA" id="ARBA00022705"/>
    </source>
</evidence>
<feature type="site" description="Substrate discrimination" evidence="17">
    <location>
        <position position="32"/>
    </location>
</feature>
<comment type="cofactor">
    <cofactor evidence="17">
        <name>Mg(2+)</name>
        <dbReference type="ChEBI" id="CHEBI:18420"/>
    </cofactor>
    <text evidence="17">Binds 2 magnesium ions per subunit.</text>
</comment>
<comment type="catalytic activity">
    <reaction evidence="16 17">
        <text>DNA(n) + a 2'-deoxyribonucleoside 5'-triphosphate = DNA(n+1) + diphosphate</text>
        <dbReference type="Rhea" id="RHEA:22508"/>
        <dbReference type="Rhea" id="RHEA-COMP:17339"/>
        <dbReference type="Rhea" id="RHEA-COMP:17340"/>
        <dbReference type="ChEBI" id="CHEBI:33019"/>
        <dbReference type="ChEBI" id="CHEBI:61560"/>
        <dbReference type="ChEBI" id="CHEBI:173112"/>
        <dbReference type="EC" id="2.7.7.7"/>
    </reaction>
</comment>
<keyword evidence="13 17" id="KW-0238">DNA-binding</keyword>
<keyword evidence="12 17" id="KW-0239">DNA-directed DNA polymerase</keyword>
<feature type="binding site" evidence="17">
    <location>
        <position position="121"/>
    </location>
    <ligand>
        <name>Mg(2+)</name>
        <dbReference type="ChEBI" id="CHEBI:18420"/>
    </ligand>
</feature>
<dbReference type="InterPro" id="IPR017961">
    <property type="entry name" value="DNA_pol_Y-fam_little_finger"/>
</dbReference>
<dbReference type="PANTHER" id="PTHR11076">
    <property type="entry name" value="DNA REPAIR POLYMERASE UMUC / TRANSFERASE FAMILY MEMBER"/>
    <property type="match status" value="1"/>
</dbReference>
<accession>A0A1Q5PN67</accession>
<dbReference type="Gene3D" id="3.30.70.270">
    <property type="match status" value="1"/>
</dbReference>
<dbReference type="GO" id="GO:0003887">
    <property type="term" value="F:DNA-directed DNA polymerase activity"/>
    <property type="evidence" value="ECO:0007669"/>
    <property type="project" value="UniProtKB-UniRule"/>
</dbReference>
<dbReference type="InterPro" id="IPR043128">
    <property type="entry name" value="Rev_trsase/Diguanyl_cyclase"/>
</dbReference>
<dbReference type="GO" id="GO:0006281">
    <property type="term" value="P:DNA repair"/>
    <property type="evidence" value="ECO:0007669"/>
    <property type="project" value="UniProtKB-UniRule"/>
</dbReference>
<evidence type="ECO:0000256" key="11">
    <source>
        <dbReference type="ARBA" id="ARBA00022842"/>
    </source>
</evidence>
<dbReference type="NCBIfam" id="NF002677">
    <property type="entry name" value="PRK02406.1"/>
    <property type="match status" value="1"/>
</dbReference>
<keyword evidence="5 17" id="KW-0963">Cytoplasm</keyword>
<evidence type="ECO:0000256" key="5">
    <source>
        <dbReference type="ARBA" id="ARBA00022490"/>
    </source>
</evidence>
<dbReference type="CDD" id="cd03586">
    <property type="entry name" value="PolY_Pol_IV_kappa"/>
    <property type="match status" value="1"/>
</dbReference>
<evidence type="ECO:0000256" key="12">
    <source>
        <dbReference type="ARBA" id="ARBA00022932"/>
    </source>
</evidence>
<evidence type="ECO:0000259" key="18">
    <source>
        <dbReference type="PROSITE" id="PS50173"/>
    </source>
</evidence>
<name>A0A1Q5PN67_9ACTO</name>
<dbReference type="Gene3D" id="3.40.1170.60">
    <property type="match status" value="1"/>
</dbReference>
<dbReference type="Gene3D" id="3.30.1490.100">
    <property type="entry name" value="DNA polymerase, Y-family, little finger domain"/>
    <property type="match status" value="1"/>
</dbReference>
<protein>
    <recommendedName>
        <fullName evidence="17">DNA polymerase IV</fullName>
        <shortName evidence="17">Pol IV</shortName>
        <ecNumber evidence="17">2.7.7.7</ecNumber>
    </recommendedName>
</protein>
<dbReference type="InterPro" id="IPR053848">
    <property type="entry name" value="IMS_HHH_1"/>
</dbReference>
<comment type="subunit">
    <text evidence="3 17">Monomer.</text>
</comment>
<keyword evidence="20" id="KW-1185">Reference proteome</keyword>
<keyword evidence="11 17" id="KW-0460">Magnesium</keyword>
<evidence type="ECO:0000256" key="17">
    <source>
        <dbReference type="HAMAP-Rule" id="MF_01113"/>
    </source>
</evidence>
<dbReference type="SUPFAM" id="SSF100879">
    <property type="entry name" value="Lesion bypass DNA polymerase (Y-family), little finger domain"/>
    <property type="match status" value="1"/>
</dbReference>
<evidence type="ECO:0000256" key="16">
    <source>
        <dbReference type="ARBA" id="ARBA00049244"/>
    </source>
</evidence>
<dbReference type="Pfam" id="PF21999">
    <property type="entry name" value="IMS_HHH_1"/>
    <property type="match status" value="1"/>
</dbReference>
<evidence type="ECO:0000256" key="1">
    <source>
        <dbReference type="ARBA" id="ARBA00004496"/>
    </source>
</evidence>
<keyword evidence="7 17" id="KW-0548">Nucleotidyltransferase</keyword>
<dbReference type="AlphaFoldDB" id="A0A1Q5PN67"/>
<evidence type="ECO:0000256" key="7">
    <source>
        <dbReference type="ARBA" id="ARBA00022695"/>
    </source>
</evidence>
<organism evidence="19 20">
    <name type="scientific">Boudabousia liubingyangii</name>
    <dbReference type="NCBI Taxonomy" id="1921764"/>
    <lineage>
        <taxon>Bacteria</taxon>
        <taxon>Bacillati</taxon>
        <taxon>Actinomycetota</taxon>
        <taxon>Actinomycetes</taxon>
        <taxon>Actinomycetales</taxon>
        <taxon>Actinomycetaceae</taxon>
        <taxon>Boudabousia</taxon>
    </lineage>
</organism>
<dbReference type="NCBIfam" id="NF003015">
    <property type="entry name" value="PRK03858.1"/>
    <property type="match status" value="1"/>
</dbReference>
<comment type="function">
    <text evidence="15 17">Poorly processive, error-prone DNA polymerase involved in untargeted mutagenesis. Copies undamaged DNA at stalled replication forks, which arise in vivo from mismatched or misaligned primer ends. These misaligned primers can be extended by PolIV. Exhibits no 3'-5' exonuclease (proofreading) activity. May be involved in translesional synthesis, in conjunction with the beta clamp from PolIII.</text>
</comment>
<evidence type="ECO:0000256" key="9">
    <source>
        <dbReference type="ARBA" id="ARBA00022723"/>
    </source>
</evidence>
<keyword evidence="8 17" id="KW-0235">DNA replication</keyword>
<feature type="domain" description="UmuC" evidence="18">
    <location>
        <begin position="23"/>
        <end position="203"/>
    </location>
</feature>
<sequence length="415" mass="44978">MSRAPRVAAARKNWGSDDTGCDFLHIDMDSFFAAVEIREQPQLAGKPLIVGGSKERGVVSACNYEARKFGVHSAMPIAQARRLCPQANYLPVRHELYSQVSKEVMKICASITPQFEQVSIDEAFLNIAGARLRLGSATQIGQELRARIRNEVGLPASVGIASVKYLSKIASAHAKPDGLLMIPKAANQEFLNLLPIEAIWGVGPATAQKLASKGITRVEQAAALSTHTLVSMLGQAAGIHLYELCHGIDNRGINTQRERKSLGKEITFSQNQDDMEYLHRVLLNLADELTARLRSQGWLARTVALKVRTGNFETKTKSQSVNPPLNTSPEVMQVVAQLAKQVNLGADPIRLIGIRLEGLIPATQGIQTTVDEDPKAKQLAAGWDAVRARFGRQALGSASLLGLANPKEDSDQSLA</sequence>
<gene>
    <name evidence="17" type="primary">dinB</name>
    <name evidence="19" type="ORF">BSR29_03715</name>
</gene>
<dbReference type="GO" id="GO:0003684">
    <property type="term" value="F:damaged DNA binding"/>
    <property type="evidence" value="ECO:0007669"/>
    <property type="project" value="InterPro"/>
</dbReference>
<dbReference type="OrthoDB" id="9808813at2"/>
<keyword evidence="14 17" id="KW-0234">DNA repair</keyword>
<evidence type="ECO:0000256" key="3">
    <source>
        <dbReference type="ARBA" id="ARBA00011245"/>
    </source>
</evidence>
<evidence type="ECO:0000256" key="2">
    <source>
        <dbReference type="ARBA" id="ARBA00010945"/>
    </source>
</evidence>
<dbReference type="Proteomes" id="UP000186785">
    <property type="component" value="Unassembled WGS sequence"/>
</dbReference>
<dbReference type="InterPro" id="IPR001126">
    <property type="entry name" value="UmuC"/>
</dbReference>
<comment type="similarity">
    <text evidence="2 17">Belongs to the DNA polymerase type-Y family.</text>
</comment>
<dbReference type="SUPFAM" id="SSF56672">
    <property type="entry name" value="DNA/RNA polymerases"/>
    <property type="match status" value="1"/>
</dbReference>
<comment type="subcellular location">
    <subcellularLocation>
        <location evidence="1 17">Cytoplasm</location>
    </subcellularLocation>
</comment>
<evidence type="ECO:0000256" key="6">
    <source>
        <dbReference type="ARBA" id="ARBA00022679"/>
    </source>
</evidence>
<dbReference type="PANTHER" id="PTHR11076:SF33">
    <property type="entry name" value="DNA POLYMERASE KAPPA"/>
    <property type="match status" value="1"/>
</dbReference>
<dbReference type="InterPro" id="IPR036775">
    <property type="entry name" value="DNA_pol_Y-fam_lit_finger_sf"/>
</dbReference>
<dbReference type="PROSITE" id="PS50173">
    <property type="entry name" value="UMUC"/>
    <property type="match status" value="1"/>
</dbReference>
<reference evidence="19 20" key="1">
    <citation type="submission" date="2016-11" db="EMBL/GenBank/DDBJ databases">
        <title>Actinomyces gypaetusis sp. nov. isolated from the vulture Gypaetus barbatus in Qinghai Tibet Plateau China.</title>
        <authorList>
            <person name="Meng X."/>
        </authorList>
    </citation>
    <scope>NUCLEOTIDE SEQUENCE [LARGE SCALE GENOMIC DNA]</scope>
    <source>
        <strain evidence="19 20">VUL4_2</strain>
    </source>
</reference>
<dbReference type="FunFam" id="3.40.1170.60:FF:000001">
    <property type="entry name" value="DNA polymerase IV"/>
    <property type="match status" value="1"/>
</dbReference>
<keyword evidence="6 17" id="KW-0808">Transferase</keyword>
<dbReference type="STRING" id="1921764.BSR28_03285"/>
<dbReference type="InterPro" id="IPR043502">
    <property type="entry name" value="DNA/RNA_pol_sf"/>
</dbReference>